<dbReference type="OrthoDB" id="9805811at2"/>
<evidence type="ECO:0000313" key="2">
    <source>
        <dbReference type="Proteomes" id="UP000248917"/>
    </source>
</evidence>
<protein>
    <submittedName>
        <fullName evidence="1">Uncharacterized protein DUF4391</fullName>
    </submittedName>
</protein>
<organism evidence="1 2">
    <name type="scientific">Algoriphagus aquaeductus</name>
    <dbReference type="NCBI Taxonomy" id="475299"/>
    <lineage>
        <taxon>Bacteria</taxon>
        <taxon>Pseudomonadati</taxon>
        <taxon>Bacteroidota</taxon>
        <taxon>Cytophagia</taxon>
        <taxon>Cytophagales</taxon>
        <taxon>Cyclobacteriaceae</taxon>
        <taxon>Algoriphagus</taxon>
    </lineage>
</organism>
<gene>
    <name evidence="1" type="ORF">CLV31_1269</name>
</gene>
<proteinExistence type="predicted"/>
<dbReference type="InterPro" id="IPR025503">
    <property type="entry name" value="DUF4391"/>
</dbReference>
<dbReference type="Proteomes" id="UP000248917">
    <property type="component" value="Unassembled WGS sequence"/>
</dbReference>
<reference evidence="1 2" key="1">
    <citation type="submission" date="2018-06" db="EMBL/GenBank/DDBJ databases">
        <title>Genomic Encyclopedia of Archaeal and Bacterial Type Strains, Phase II (KMG-II): from individual species to whole genera.</title>
        <authorList>
            <person name="Goeker M."/>
        </authorList>
    </citation>
    <scope>NUCLEOTIDE SEQUENCE [LARGE SCALE GENOMIC DNA]</scope>
    <source>
        <strain evidence="1 2">T4</strain>
    </source>
</reference>
<dbReference type="RefSeq" id="WP_111395039.1">
    <property type="nucleotide sequence ID" value="NZ_QKTX01000026.1"/>
</dbReference>
<accession>A0A326RKF2</accession>
<evidence type="ECO:0000313" key="1">
    <source>
        <dbReference type="EMBL" id="PZV76089.1"/>
    </source>
</evidence>
<comment type="caution">
    <text evidence="1">The sequence shown here is derived from an EMBL/GenBank/DDBJ whole genome shotgun (WGS) entry which is preliminary data.</text>
</comment>
<sequence>MVWYSQLPKPTLVNKVIPKNAFDHYCSGQQKRLITDKIEKIRWTHELAWETTNLPSQEVKEIQCFEIELRQEEGTEEALRIIDWAIPFQTFVTTQKVKWLHR</sequence>
<dbReference type="EMBL" id="QKTX01000026">
    <property type="protein sequence ID" value="PZV76089.1"/>
    <property type="molecule type" value="Genomic_DNA"/>
</dbReference>
<name>A0A326RKF2_9BACT</name>
<keyword evidence="2" id="KW-1185">Reference proteome</keyword>
<dbReference type="Pfam" id="PF14335">
    <property type="entry name" value="DUF4391"/>
    <property type="match status" value="1"/>
</dbReference>
<dbReference type="AlphaFoldDB" id="A0A326RKF2"/>